<feature type="coiled-coil region" evidence="8">
    <location>
        <begin position="434"/>
        <end position="461"/>
    </location>
</feature>
<dbReference type="SUPFAM" id="SSF57997">
    <property type="entry name" value="Tropomyosin"/>
    <property type="match status" value="1"/>
</dbReference>
<evidence type="ECO:0000256" key="2">
    <source>
        <dbReference type="ARBA" id="ARBA00010900"/>
    </source>
</evidence>
<comment type="subcellular location">
    <subcellularLocation>
        <location evidence="1 7">Nucleus</location>
    </subcellularLocation>
</comment>
<evidence type="ECO:0000259" key="10">
    <source>
        <dbReference type="PROSITE" id="PS50174"/>
    </source>
</evidence>
<keyword evidence="3 7" id="KW-0507">mRNA processing</keyword>
<evidence type="ECO:0000256" key="8">
    <source>
        <dbReference type="SAM" id="Coils"/>
    </source>
</evidence>
<feature type="domain" description="G-patch" evidence="10">
    <location>
        <begin position="145"/>
        <end position="191"/>
    </location>
</feature>
<sequence length="892" mass="100239">MSDDEVLKFEITDYDLDNEFFTHRGGRKNKKEHQIYGVWAKDSDEEDNEDNIRQRTRKPKDFSAPIGFVAGGVQQAGKKKAENKESKAVESSEATTSRPAYADSSDEDEQPSVPEERETAGIRRAGQGMRQVNLGGNVGHWEKHTKGIGAKLLLQMGYQPGKGLGKDLQGISAPVEATLRKGRGAIGAYGPEKAALKAKKEQEKRLKEKEDQEKDEQDKDAKKSHNWKKSHKGRYFYKDAADVIQEGKPTMHSISSNELSRVPVIDMTGRERRVLSGYHALRANVPLYEHEPRKDCRHFAAPELTHNLEQQLQCCEQYLLAGAMVATPGRGRGGGSGYHALRASVPLYEHEPRKDCRHLAAPELTHNLEQQLQCCEQDIIQNARELHAAEDEIVVLQRDLDECDKKIREHDRVVDTVQSILDRAERLNRDDVSLETAQTVLKELKRDLDECDKKIREHDRVVDTVQAILDRAERLNRDDVSLETAQTVLKELKESYPLEYEMFGLGTIAGSIVSPLLSALLAKWDALADPEEPIETFLKWRSLLTVDAYNSLLWQHFVPNVERAAEIWNPRIPQPMLRLLDAWSAAAPAWLLCMTAARAAVPRVLCAAQAWDPTRDTQPLHAWVLPWHDLAGEALSTAVYPLIRSRLATALNAWHPADSSAKPLLAVWKDAWGPALTALLHQHIVPKLEHCLQHAPVELVGRENTAWLWCVEWLSLLGAPTLAAVAARALLPRWLAALAAWLNANPPHATLLQSYSDFKKMFPEEVLKEPAVRDAFRKALDMMNRSADIDSVEAPPPPRFTMPEPKEVSRIADVFGSTNQTKSFSELLETRCVENGITFVPLPGKLREGRPIYRIGASMQCYVIRNVIMYSSDSGRVFAPISLDRLLKLAED</sequence>
<evidence type="ECO:0000256" key="1">
    <source>
        <dbReference type="ARBA" id="ARBA00004123"/>
    </source>
</evidence>
<evidence type="ECO:0000256" key="7">
    <source>
        <dbReference type="PIRNR" id="PIRNR017706"/>
    </source>
</evidence>
<evidence type="ECO:0000256" key="9">
    <source>
        <dbReference type="SAM" id="MobiDB-lite"/>
    </source>
</evidence>
<comment type="caution">
    <text evidence="11">The sequence shown here is derived from an EMBL/GenBank/DDBJ whole genome shotgun (WGS) entry which is preliminary data.</text>
</comment>
<dbReference type="GO" id="GO:0071008">
    <property type="term" value="C:U2-type post-mRNA release spliceosomal complex"/>
    <property type="evidence" value="ECO:0007669"/>
    <property type="project" value="TreeGrafter"/>
</dbReference>
<protein>
    <submittedName>
        <fullName evidence="11">(diamondback moth) hypothetical protein</fullName>
    </submittedName>
</protein>
<gene>
    <name evidence="11" type="ORF">PLXY2_LOCUS4944</name>
</gene>
<dbReference type="InterPro" id="IPR024933">
    <property type="entry name" value="TFP11"/>
</dbReference>
<reference evidence="11" key="1">
    <citation type="submission" date="2020-11" db="EMBL/GenBank/DDBJ databases">
        <authorList>
            <person name="Whiteford S."/>
        </authorList>
    </citation>
    <scope>NUCLEOTIDE SEQUENCE</scope>
</reference>
<dbReference type="InterPro" id="IPR045211">
    <property type="entry name" value="TFP11/STIP/Ntr1"/>
</dbReference>
<feature type="region of interest" description="Disordered" evidence="9">
    <location>
        <begin position="193"/>
        <end position="228"/>
    </location>
</feature>
<dbReference type="GO" id="GO:0003676">
    <property type="term" value="F:nucleic acid binding"/>
    <property type="evidence" value="ECO:0007669"/>
    <property type="project" value="InterPro"/>
</dbReference>
<feature type="compositionally biased region" description="Basic and acidic residues" evidence="9">
    <location>
        <begin position="79"/>
        <end position="90"/>
    </location>
</feature>
<feature type="compositionally biased region" description="Basic and acidic residues" evidence="9">
    <location>
        <begin position="194"/>
        <end position="223"/>
    </location>
</feature>
<dbReference type="Proteomes" id="UP000653454">
    <property type="component" value="Unassembled WGS sequence"/>
</dbReference>
<dbReference type="Pfam" id="PF01585">
    <property type="entry name" value="G-patch"/>
    <property type="match status" value="1"/>
</dbReference>
<dbReference type="PANTHER" id="PTHR23329:SF1">
    <property type="entry name" value="TUFTELIN-INTERACTING PROTEIN 11"/>
    <property type="match status" value="1"/>
</dbReference>
<keyword evidence="8" id="KW-0175">Coiled coil</keyword>
<dbReference type="SMART" id="SM00443">
    <property type="entry name" value="G_patch"/>
    <property type="match status" value="1"/>
</dbReference>
<dbReference type="InterPro" id="IPR022783">
    <property type="entry name" value="GCFC_dom"/>
</dbReference>
<evidence type="ECO:0000313" key="12">
    <source>
        <dbReference type="Proteomes" id="UP000653454"/>
    </source>
</evidence>
<dbReference type="EMBL" id="CAJHNJ030000014">
    <property type="protein sequence ID" value="CAG9112602.1"/>
    <property type="molecule type" value="Genomic_DNA"/>
</dbReference>
<evidence type="ECO:0000313" key="11">
    <source>
        <dbReference type="EMBL" id="CAG9112602.1"/>
    </source>
</evidence>
<feature type="region of interest" description="Disordered" evidence="9">
    <location>
        <begin position="37"/>
        <end position="130"/>
    </location>
</feature>
<dbReference type="PROSITE" id="PS50174">
    <property type="entry name" value="G_PATCH"/>
    <property type="match status" value="1"/>
</dbReference>
<comment type="similarity">
    <text evidence="2 7">Belongs to the TFP11/STIP family.</text>
</comment>
<keyword evidence="12" id="KW-1185">Reference proteome</keyword>
<evidence type="ECO:0000256" key="5">
    <source>
        <dbReference type="ARBA" id="ARBA00023187"/>
    </source>
</evidence>
<proteinExistence type="inferred from homology"/>
<evidence type="ECO:0000256" key="6">
    <source>
        <dbReference type="ARBA" id="ARBA00023242"/>
    </source>
</evidence>
<dbReference type="Pfam" id="PF12457">
    <property type="entry name" value="TIP_N"/>
    <property type="match status" value="1"/>
</dbReference>
<dbReference type="InterPro" id="IPR000467">
    <property type="entry name" value="G_patch_dom"/>
</dbReference>
<keyword evidence="6 7" id="KW-0539">Nucleus</keyword>
<dbReference type="Pfam" id="PF07842">
    <property type="entry name" value="GCFC"/>
    <property type="match status" value="1"/>
</dbReference>
<evidence type="ECO:0000256" key="4">
    <source>
        <dbReference type="ARBA" id="ARBA00022728"/>
    </source>
</evidence>
<dbReference type="PIRSF" id="PIRSF017706">
    <property type="entry name" value="TFIP11"/>
    <property type="match status" value="1"/>
</dbReference>
<keyword evidence="5 7" id="KW-0508">mRNA splicing</keyword>
<accession>A0A8S4EA52</accession>
<name>A0A8S4EA52_PLUXY</name>
<organism evidence="11 12">
    <name type="scientific">Plutella xylostella</name>
    <name type="common">Diamondback moth</name>
    <name type="synonym">Plutella maculipennis</name>
    <dbReference type="NCBI Taxonomy" id="51655"/>
    <lineage>
        <taxon>Eukaryota</taxon>
        <taxon>Metazoa</taxon>
        <taxon>Ecdysozoa</taxon>
        <taxon>Arthropoda</taxon>
        <taxon>Hexapoda</taxon>
        <taxon>Insecta</taxon>
        <taxon>Pterygota</taxon>
        <taxon>Neoptera</taxon>
        <taxon>Endopterygota</taxon>
        <taxon>Lepidoptera</taxon>
        <taxon>Glossata</taxon>
        <taxon>Ditrysia</taxon>
        <taxon>Yponomeutoidea</taxon>
        <taxon>Plutellidae</taxon>
        <taxon>Plutella</taxon>
    </lineage>
</organism>
<dbReference type="GO" id="GO:0000390">
    <property type="term" value="P:spliceosomal complex disassembly"/>
    <property type="evidence" value="ECO:0007669"/>
    <property type="project" value="InterPro"/>
</dbReference>
<keyword evidence="4 7" id="KW-0747">Spliceosome</keyword>
<dbReference type="InterPro" id="IPR022159">
    <property type="entry name" value="STIP/TFIP11_N"/>
</dbReference>
<dbReference type="PANTHER" id="PTHR23329">
    <property type="entry name" value="TUFTELIN-INTERACTING PROTEIN 11-RELATED"/>
    <property type="match status" value="1"/>
</dbReference>
<dbReference type="AlphaFoldDB" id="A0A8S4EA52"/>
<evidence type="ECO:0000256" key="3">
    <source>
        <dbReference type="ARBA" id="ARBA00022664"/>
    </source>
</evidence>